<sequence length="168" mass="18652">MNILLTGLPGAGKTTIIKRVIEGGIDAGGFYTEEMREHGRRTGFKIVTLDGRTGILADTKRESKLRVGKYRINIQALEDLGVGSVSDAIGRKDVVIIDEIGKMELFSERFKEVVSRALDSDKIVLGTIMYKENPFTDAIKERRDTKVIIVDKSNRDELPGEILGMIRA</sequence>
<comment type="function">
    <text evidence="4">Has nucleotide phosphatase activity towards ATP, GTP, CTP, TTP and UTP. May hydrolyze nucleoside diphosphates with lower efficiency.</text>
</comment>
<dbReference type="GO" id="GO:0005524">
    <property type="term" value="F:ATP binding"/>
    <property type="evidence" value="ECO:0007669"/>
    <property type="project" value="UniProtKB-UniRule"/>
</dbReference>
<keyword evidence="3 4" id="KW-0067">ATP-binding</keyword>
<name>A0A7C0X5B2_9EURY</name>
<proteinExistence type="inferred from homology"/>
<dbReference type="PANTHER" id="PTHR43146:SF1">
    <property type="entry name" value="CANCER-RELATED NUCLEOSIDE-TRIPHOSPHATASE"/>
    <property type="match status" value="1"/>
</dbReference>
<dbReference type="InterPro" id="IPR004948">
    <property type="entry name" value="Nuc-triphosphatase_THEP1"/>
</dbReference>
<dbReference type="SUPFAM" id="SSF52540">
    <property type="entry name" value="P-loop containing nucleoside triphosphate hydrolases"/>
    <property type="match status" value="1"/>
</dbReference>
<dbReference type="PANTHER" id="PTHR43146">
    <property type="entry name" value="CANCER-RELATED NUCLEOSIDE-TRIPHOSPHATASE"/>
    <property type="match status" value="1"/>
</dbReference>
<evidence type="ECO:0000256" key="1">
    <source>
        <dbReference type="ARBA" id="ARBA00022741"/>
    </source>
</evidence>
<keyword evidence="1 4" id="KW-0547">Nucleotide-binding</keyword>
<comment type="caution">
    <text evidence="5">The sequence shown here is derived from an EMBL/GenBank/DDBJ whole genome shotgun (WGS) entry which is preliminary data.</text>
</comment>
<organism evidence="5">
    <name type="scientific">Candidatus Syntropharchaeum butanivorans</name>
    <dbReference type="NCBI Taxonomy" id="1839936"/>
    <lineage>
        <taxon>Archaea</taxon>
        <taxon>Methanobacteriati</taxon>
        <taxon>Methanobacteriota</taxon>
        <taxon>Stenosarchaea group</taxon>
        <taxon>Methanomicrobia</taxon>
        <taxon>Methanosarcinales</taxon>
        <taxon>ANME-2 cluster</taxon>
        <taxon>Candidatus Syntropharchaeum</taxon>
    </lineage>
</organism>
<protein>
    <recommendedName>
        <fullName evidence="4">Nucleoside-triphosphatase ENG09_06570</fullName>
        <shortName evidence="4">NTPase</shortName>
        <ecNumber evidence="4">3.6.1.15</ecNumber>
    </recommendedName>
    <alternativeName>
        <fullName evidence="4">Nucleoside triphosphate phosphohydrolase</fullName>
    </alternativeName>
</protein>
<evidence type="ECO:0000256" key="3">
    <source>
        <dbReference type="ARBA" id="ARBA00022840"/>
    </source>
</evidence>
<dbReference type="CDD" id="cd19482">
    <property type="entry name" value="RecA-like_Thep1"/>
    <property type="match status" value="1"/>
</dbReference>
<dbReference type="NCBIfam" id="NF010248">
    <property type="entry name" value="PRK13695.1"/>
    <property type="match status" value="1"/>
</dbReference>
<feature type="binding site" evidence="4">
    <location>
        <begin position="7"/>
        <end position="14"/>
    </location>
    <ligand>
        <name>ATP</name>
        <dbReference type="ChEBI" id="CHEBI:30616"/>
    </ligand>
</feature>
<dbReference type="EMBL" id="DQZR01000275">
    <property type="protein sequence ID" value="HDM36887.1"/>
    <property type="molecule type" value="Genomic_DNA"/>
</dbReference>
<comment type="catalytic activity">
    <reaction evidence="4">
        <text>a ribonucleoside 5'-triphosphate + H2O = a ribonucleoside 5'-diphosphate + phosphate + H(+)</text>
        <dbReference type="Rhea" id="RHEA:23680"/>
        <dbReference type="ChEBI" id="CHEBI:15377"/>
        <dbReference type="ChEBI" id="CHEBI:15378"/>
        <dbReference type="ChEBI" id="CHEBI:43474"/>
        <dbReference type="ChEBI" id="CHEBI:57930"/>
        <dbReference type="ChEBI" id="CHEBI:61557"/>
        <dbReference type="EC" id="3.6.1.15"/>
    </reaction>
</comment>
<dbReference type="Proteomes" id="UP000885863">
    <property type="component" value="Unassembled WGS sequence"/>
</dbReference>
<feature type="binding site" evidence="4">
    <location>
        <begin position="94"/>
        <end position="101"/>
    </location>
    <ligand>
        <name>ATP</name>
        <dbReference type="ChEBI" id="CHEBI:30616"/>
    </ligand>
</feature>
<dbReference type="GO" id="GO:0017111">
    <property type="term" value="F:ribonucleoside triphosphate phosphatase activity"/>
    <property type="evidence" value="ECO:0007669"/>
    <property type="project" value="UniProtKB-UniRule"/>
</dbReference>
<reference evidence="5" key="1">
    <citation type="journal article" date="2020" name="mSystems">
        <title>Genome- and Community-Level Interaction Insights into Carbon Utilization and Element Cycling Functions of Hydrothermarchaeota in Hydrothermal Sediment.</title>
        <authorList>
            <person name="Zhou Z."/>
            <person name="Liu Y."/>
            <person name="Xu W."/>
            <person name="Pan J."/>
            <person name="Luo Z.H."/>
            <person name="Li M."/>
        </authorList>
    </citation>
    <scope>NUCLEOTIDE SEQUENCE [LARGE SCALE GENOMIC DNA]</scope>
    <source>
        <strain evidence="5">HyVt-185</strain>
    </source>
</reference>
<dbReference type="EC" id="3.6.1.15" evidence="4"/>
<keyword evidence="2 4" id="KW-0378">Hydrolase</keyword>
<evidence type="ECO:0000256" key="2">
    <source>
        <dbReference type="ARBA" id="ARBA00022801"/>
    </source>
</evidence>
<comment type="similarity">
    <text evidence="4">Belongs to the THEP1 NTPase family.</text>
</comment>
<evidence type="ECO:0000313" key="5">
    <source>
        <dbReference type="EMBL" id="HDM36887.1"/>
    </source>
</evidence>
<dbReference type="AlphaFoldDB" id="A0A7C0X5B2"/>
<dbReference type="InterPro" id="IPR027417">
    <property type="entry name" value="P-loop_NTPase"/>
</dbReference>
<dbReference type="Gene3D" id="3.40.50.300">
    <property type="entry name" value="P-loop containing nucleotide triphosphate hydrolases"/>
    <property type="match status" value="1"/>
</dbReference>
<evidence type="ECO:0000256" key="4">
    <source>
        <dbReference type="HAMAP-Rule" id="MF_00796"/>
    </source>
</evidence>
<accession>A0A7C0X5B2</accession>
<gene>
    <name evidence="5" type="ORF">ENG09_06570</name>
</gene>
<dbReference type="HAMAP" id="MF_00796">
    <property type="entry name" value="NTPase_1"/>
    <property type="match status" value="1"/>
</dbReference>
<dbReference type="Pfam" id="PF03266">
    <property type="entry name" value="NTPase_1"/>
    <property type="match status" value="1"/>
</dbReference>